<keyword evidence="1" id="KW-1133">Transmembrane helix</keyword>
<gene>
    <name evidence="2" type="ORF">J2S41_001019</name>
</gene>
<evidence type="ECO:0000313" key="2">
    <source>
        <dbReference type="EMBL" id="MDR7274241.1"/>
    </source>
</evidence>
<evidence type="ECO:0000256" key="1">
    <source>
        <dbReference type="SAM" id="Phobius"/>
    </source>
</evidence>
<protein>
    <submittedName>
        <fullName evidence="2">Uncharacterized protein</fullName>
    </submittedName>
</protein>
<dbReference type="AlphaFoldDB" id="A0AAE4C771"/>
<reference evidence="2" key="1">
    <citation type="submission" date="2023-07" db="EMBL/GenBank/DDBJ databases">
        <title>Sequencing the genomes of 1000 actinobacteria strains.</title>
        <authorList>
            <person name="Klenk H.-P."/>
        </authorList>
    </citation>
    <scope>NUCLEOTIDE SEQUENCE</scope>
    <source>
        <strain evidence="2">DSM 44707</strain>
    </source>
</reference>
<proteinExistence type="predicted"/>
<comment type="caution">
    <text evidence="2">The sequence shown here is derived from an EMBL/GenBank/DDBJ whole genome shotgun (WGS) entry which is preliminary data.</text>
</comment>
<dbReference type="EMBL" id="JAVDYB010000001">
    <property type="protein sequence ID" value="MDR7274241.1"/>
    <property type="molecule type" value="Genomic_DNA"/>
</dbReference>
<keyword evidence="1" id="KW-0472">Membrane</keyword>
<keyword evidence="1" id="KW-0812">Transmembrane</keyword>
<keyword evidence="3" id="KW-1185">Reference proteome</keyword>
<evidence type="ECO:0000313" key="3">
    <source>
        <dbReference type="Proteomes" id="UP001183643"/>
    </source>
</evidence>
<feature type="transmembrane region" description="Helical" evidence="1">
    <location>
        <begin position="7"/>
        <end position="25"/>
    </location>
</feature>
<sequence>MRKKIGIAVAIVLVVLCAGVGWLGWNGYNIGRQIVEAGVTQEQFDAQKEGTPESQVRAALPEPLRDVKDEDLYGDDPGKQGMPAGASCVYYTVKPLSEGAEQPMWRFCFVDGALAEKSRITVAE</sequence>
<dbReference type="RefSeq" id="WP_310363667.1">
    <property type="nucleotide sequence ID" value="NZ_JAVDYB010000001.1"/>
</dbReference>
<name>A0AAE4C771_9ACTN</name>
<dbReference type="Proteomes" id="UP001183643">
    <property type="component" value="Unassembled WGS sequence"/>
</dbReference>
<organism evidence="2 3">
    <name type="scientific">Catenuloplanes atrovinosus</name>
    <dbReference type="NCBI Taxonomy" id="137266"/>
    <lineage>
        <taxon>Bacteria</taxon>
        <taxon>Bacillati</taxon>
        <taxon>Actinomycetota</taxon>
        <taxon>Actinomycetes</taxon>
        <taxon>Micromonosporales</taxon>
        <taxon>Micromonosporaceae</taxon>
        <taxon>Catenuloplanes</taxon>
    </lineage>
</organism>
<accession>A0AAE4C771</accession>